<name>A0ABR9I9M5_9PSEU</name>
<keyword evidence="2" id="KW-1185">Reference proteome</keyword>
<accession>A0ABR9I9M5</accession>
<proteinExistence type="predicted"/>
<dbReference type="Proteomes" id="UP000631670">
    <property type="component" value="Unassembled WGS sequence"/>
</dbReference>
<organism evidence="1 2">
    <name type="scientific">Amycolatopsis lexingtonensis</name>
    <dbReference type="NCBI Taxonomy" id="218822"/>
    <lineage>
        <taxon>Bacteria</taxon>
        <taxon>Bacillati</taxon>
        <taxon>Actinomycetota</taxon>
        <taxon>Actinomycetes</taxon>
        <taxon>Pseudonocardiales</taxon>
        <taxon>Pseudonocardiaceae</taxon>
        <taxon>Amycolatopsis</taxon>
    </lineage>
</organism>
<dbReference type="RefSeq" id="WP_192782679.1">
    <property type="nucleotide sequence ID" value="NZ_JADBEG010000001.1"/>
</dbReference>
<dbReference type="EMBL" id="JADBEG010000001">
    <property type="protein sequence ID" value="MBE1499687.1"/>
    <property type="molecule type" value="Genomic_DNA"/>
</dbReference>
<evidence type="ECO:0000313" key="1">
    <source>
        <dbReference type="EMBL" id="MBE1499687.1"/>
    </source>
</evidence>
<sequence>MGSVGRQAAWLGGDRLGAAEGLAWLQATEPVAARGWAARLRRERRYGLNAGRRGATGAARRLSPARRGLLRGRALRSAALRPVLAEGAVVDRSVAAGDAAVRGPVASGGALVRRPVLARPVVRGPVVARPLAVGVAAGAVTPRGAGRDVVPSRAVSARREVITTSTPLAVVGGGPLAADRAVVGRGAVAAAGLAVAGRALVARWGVVRRRQVAGVAVAGRLPAAALLRWRRGRLLAADRLRRARRPVPPLRGRTGFAPRTTRTLGW</sequence>
<reference evidence="1 2" key="1">
    <citation type="submission" date="2020-10" db="EMBL/GenBank/DDBJ databases">
        <title>Sequencing the genomes of 1000 actinobacteria strains.</title>
        <authorList>
            <person name="Klenk H.-P."/>
        </authorList>
    </citation>
    <scope>NUCLEOTIDE SEQUENCE [LARGE SCALE GENOMIC DNA]</scope>
    <source>
        <strain evidence="1 2">DSM 44653</strain>
    </source>
</reference>
<protein>
    <submittedName>
        <fullName evidence="1">Uncharacterized protein</fullName>
    </submittedName>
</protein>
<gene>
    <name evidence="1" type="ORF">H4696_006787</name>
</gene>
<evidence type="ECO:0000313" key="2">
    <source>
        <dbReference type="Proteomes" id="UP000631670"/>
    </source>
</evidence>
<comment type="caution">
    <text evidence="1">The sequence shown here is derived from an EMBL/GenBank/DDBJ whole genome shotgun (WGS) entry which is preliminary data.</text>
</comment>